<dbReference type="PaxDb" id="65489-OBART10G19780.1"/>
<dbReference type="Proteomes" id="UP000026960">
    <property type="component" value="Chromosome 10"/>
</dbReference>
<evidence type="ECO:0000313" key="2">
    <source>
        <dbReference type="EnsemblPlants" id="OBART10G19780.1"/>
    </source>
</evidence>
<evidence type="ECO:0000256" key="1">
    <source>
        <dbReference type="SAM" id="MobiDB-lite"/>
    </source>
</evidence>
<feature type="region of interest" description="Disordered" evidence="1">
    <location>
        <begin position="1"/>
        <end position="42"/>
    </location>
</feature>
<reference evidence="2" key="2">
    <citation type="submission" date="2015-03" db="UniProtKB">
        <authorList>
            <consortium name="EnsemblPlants"/>
        </authorList>
    </citation>
    <scope>IDENTIFICATION</scope>
</reference>
<keyword evidence="3" id="KW-1185">Reference proteome</keyword>
<evidence type="ECO:0000313" key="3">
    <source>
        <dbReference type="Proteomes" id="UP000026960"/>
    </source>
</evidence>
<organism evidence="2">
    <name type="scientific">Oryza barthii</name>
    <dbReference type="NCBI Taxonomy" id="65489"/>
    <lineage>
        <taxon>Eukaryota</taxon>
        <taxon>Viridiplantae</taxon>
        <taxon>Streptophyta</taxon>
        <taxon>Embryophyta</taxon>
        <taxon>Tracheophyta</taxon>
        <taxon>Spermatophyta</taxon>
        <taxon>Magnoliopsida</taxon>
        <taxon>Liliopsida</taxon>
        <taxon>Poales</taxon>
        <taxon>Poaceae</taxon>
        <taxon>BOP clade</taxon>
        <taxon>Oryzoideae</taxon>
        <taxon>Oryzeae</taxon>
        <taxon>Oryzinae</taxon>
        <taxon>Oryza</taxon>
    </lineage>
</organism>
<proteinExistence type="predicted"/>
<dbReference type="EnsemblPlants" id="OBART10G19780.1">
    <property type="protein sequence ID" value="OBART10G19780.1"/>
    <property type="gene ID" value="OBART10G19780"/>
</dbReference>
<dbReference type="HOGENOM" id="CLU_2609786_0_0_1"/>
<dbReference type="AlphaFoldDB" id="A0A0D3HH12"/>
<dbReference type="Gramene" id="OBART10G19780.1">
    <property type="protein sequence ID" value="OBART10G19780.1"/>
    <property type="gene ID" value="OBART10G19780"/>
</dbReference>
<sequence length="79" mass="8648">MAISGWATDHGDRGCRGSERKLSPSHWANNDHTFGRVNPPEDTVEVPLLPQQRALGVNLVQFFGRTTTASFSVATLLRA</sequence>
<accession>A0A0D3HH12</accession>
<protein>
    <submittedName>
        <fullName evidence="2">Uncharacterized protein</fullName>
    </submittedName>
</protein>
<feature type="compositionally biased region" description="Basic and acidic residues" evidence="1">
    <location>
        <begin position="9"/>
        <end position="22"/>
    </location>
</feature>
<reference evidence="2" key="1">
    <citation type="journal article" date="2009" name="Rice">
        <title>De Novo Next Generation Sequencing of Plant Genomes.</title>
        <authorList>
            <person name="Rounsley S."/>
            <person name="Marri P.R."/>
            <person name="Yu Y."/>
            <person name="He R."/>
            <person name="Sisneros N."/>
            <person name="Goicoechea J.L."/>
            <person name="Lee S.J."/>
            <person name="Angelova A."/>
            <person name="Kudrna D."/>
            <person name="Luo M."/>
            <person name="Affourtit J."/>
            <person name="Desany B."/>
            <person name="Knight J."/>
            <person name="Niazi F."/>
            <person name="Egholm M."/>
            <person name="Wing R.A."/>
        </authorList>
    </citation>
    <scope>NUCLEOTIDE SEQUENCE [LARGE SCALE GENOMIC DNA]</scope>
    <source>
        <strain evidence="2">cv. IRGC 105608</strain>
    </source>
</reference>
<name>A0A0D3HH12_9ORYZ</name>